<dbReference type="InterPro" id="IPR036259">
    <property type="entry name" value="MFS_trans_sf"/>
</dbReference>
<dbReference type="AlphaFoldDB" id="A0A8S1HAC6"/>
<keyword evidence="9" id="KW-1185">Reference proteome</keyword>
<reference evidence="8" key="1">
    <citation type="submission" date="2020-10" db="EMBL/GenBank/DDBJ databases">
        <authorList>
            <person name="Kikuchi T."/>
        </authorList>
    </citation>
    <scope>NUCLEOTIDE SEQUENCE</scope>
    <source>
        <strain evidence="8">NKZ352</strain>
    </source>
</reference>
<comment type="caution">
    <text evidence="8">The sequence shown here is derived from an EMBL/GenBank/DDBJ whole genome shotgun (WGS) entry which is preliminary data.</text>
</comment>
<feature type="transmembrane region" description="Helical" evidence="7">
    <location>
        <begin position="35"/>
        <end position="54"/>
    </location>
</feature>
<feature type="transmembrane region" description="Helical" evidence="7">
    <location>
        <begin position="184"/>
        <end position="205"/>
    </location>
</feature>
<feature type="transmembrane region" description="Helical" evidence="7">
    <location>
        <begin position="308"/>
        <end position="326"/>
    </location>
</feature>
<dbReference type="PANTHER" id="PTHR10332">
    <property type="entry name" value="EQUILIBRATIVE NUCLEOSIDE TRANSPORTER"/>
    <property type="match status" value="1"/>
</dbReference>
<evidence type="ECO:0000256" key="5">
    <source>
        <dbReference type="ARBA" id="ARBA00022989"/>
    </source>
</evidence>
<dbReference type="GO" id="GO:0005337">
    <property type="term" value="F:nucleoside transmembrane transporter activity"/>
    <property type="evidence" value="ECO:0007669"/>
    <property type="project" value="InterPro"/>
</dbReference>
<gene>
    <name evidence="8" type="ORF">CAUJ_LOCUS5879</name>
</gene>
<feature type="transmembrane region" description="Helical" evidence="7">
    <location>
        <begin position="413"/>
        <end position="436"/>
    </location>
</feature>
<evidence type="ECO:0000256" key="4">
    <source>
        <dbReference type="ARBA" id="ARBA00022692"/>
    </source>
</evidence>
<organism evidence="8 9">
    <name type="scientific">Caenorhabditis auriculariae</name>
    <dbReference type="NCBI Taxonomy" id="2777116"/>
    <lineage>
        <taxon>Eukaryota</taxon>
        <taxon>Metazoa</taxon>
        <taxon>Ecdysozoa</taxon>
        <taxon>Nematoda</taxon>
        <taxon>Chromadorea</taxon>
        <taxon>Rhabditida</taxon>
        <taxon>Rhabditina</taxon>
        <taxon>Rhabditomorpha</taxon>
        <taxon>Rhabditoidea</taxon>
        <taxon>Rhabditidae</taxon>
        <taxon>Peloderinae</taxon>
        <taxon>Caenorhabditis</taxon>
    </lineage>
</organism>
<evidence type="ECO:0000256" key="3">
    <source>
        <dbReference type="ARBA" id="ARBA00022448"/>
    </source>
</evidence>
<dbReference type="SUPFAM" id="SSF103473">
    <property type="entry name" value="MFS general substrate transporter"/>
    <property type="match status" value="1"/>
</dbReference>
<evidence type="ECO:0000256" key="2">
    <source>
        <dbReference type="ARBA" id="ARBA00007965"/>
    </source>
</evidence>
<comment type="similarity">
    <text evidence="2">Belongs to the SLC29A/ENT transporter (TC 2.A.57) family.</text>
</comment>
<dbReference type="Pfam" id="PF01733">
    <property type="entry name" value="Nucleoside_tran"/>
    <property type="match status" value="1"/>
</dbReference>
<evidence type="ECO:0000313" key="8">
    <source>
        <dbReference type="EMBL" id="CAD6189960.1"/>
    </source>
</evidence>
<dbReference type="Proteomes" id="UP000835052">
    <property type="component" value="Unassembled WGS sequence"/>
</dbReference>
<dbReference type="GO" id="GO:0005886">
    <property type="term" value="C:plasma membrane"/>
    <property type="evidence" value="ECO:0007669"/>
    <property type="project" value="TreeGrafter"/>
</dbReference>
<feature type="transmembrane region" description="Helical" evidence="7">
    <location>
        <begin position="448"/>
        <end position="467"/>
    </location>
</feature>
<feature type="transmembrane region" description="Helical" evidence="7">
    <location>
        <begin position="379"/>
        <end position="401"/>
    </location>
</feature>
<feature type="transmembrane region" description="Helical" evidence="7">
    <location>
        <begin position="120"/>
        <end position="142"/>
    </location>
</feature>
<comment type="subcellular location">
    <subcellularLocation>
        <location evidence="1">Membrane</location>
        <topology evidence="1">Multi-pass membrane protein</topology>
    </subcellularLocation>
</comment>
<keyword evidence="4 7" id="KW-0812">Transmembrane</keyword>
<keyword evidence="6 7" id="KW-0472">Membrane</keyword>
<evidence type="ECO:0000256" key="1">
    <source>
        <dbReference type="ARBA" id="ARBA00004141"/>
    </source>
</evidence>
<keyword evidence="5 7" id="KW-1133">Transmembrane helix</keyword>
<protein>
    <submittedName>
        <fullName evidence="8">Uncharacterized protein</fullName>
    </submittedName>
</protein>
<evidence type="ECO:0000256" key="6">
    <source>
        <dbReference type="ARBA" id="ARBA00023136"/>
    </source>
</evidence>
<keyword evidence="3" id="KW-0813">Transport</keyword>
<evidence type="ECO:0000313" key="9">
    <source>
        <dbReference type="Proteomes" id="UP000835052"/>
    </source>
</evidence>
<accession>A0A8S1HAC6</accession>
<dbReference type="InterPro" id="IPR002259">
    <property type="entry name" value="Eqnu_transpt"/>
</dbReference>
<name>A0A8S1HAC6_9PELO</name>
<dbReference type="OrthoDB" id="1856718at2759"/>
<dbReference type="PIRSF" id="PIRSF016379">
    <property type="entry name" value="ENT"/>
    <property type="match status" value="1"/>
</dbReference>
<sequence length="476" mass="54277">MSISLSKEREAALPPVVEEPTTLASDRKIRDSSNLAYYLILLQGIGILMPWNMFLNISYDYYINHKLLEPVFDPETNTTVLKQAEYSNNFQIAMTLSSQVPNLLLNLINMFVNAKGDLTFRINACLSIISSVVVITIALIFVETENHMGKFFYFTLFTIIILNGANGVFQNSMFGLVSDFPFKYTNAVIIGQNFCGTLITIIGMLTKAAASTVETRAVAYFTISLAVLISCLVSIQVLKRLPFYRFYTQKKEEMVDLRSIRMLERDVQKTTSDGATETERVELVEIEAVEERSTWETYLETFKEAKGQLFNIFFLFFVTLAIFPNIQTKITDNGKNEPYNFIVSEKYFMDVTTFLNFNLFAFIGSMIANYVQIFGPRNIWIPVVVRALWLFYFPFCNYDVVKRNLRVLFPSTWLYVINGSLMALSSGYLTCLIMMYAPRSVKPDRSRIAGMMAGFFLILGIVCGLAFSEVINHLVR</sequence>
<dbReference type="PANTHER" id="PTHR10332:SF85">
    <property type="entry name" value="EQUILIBRATIVE NUCLEOSIDE TRANSPORTER"/>
    <property type="match status" value="1"/>
</dbReference>
<feature type="transmembrane region" description="Helical" evidence="7">
    <location>
        <begin position="217"/>
        <end position="238"/>
    </location>
</feature>
<proteinExistence type="inferred from homology"/>
<feature type="transmembrane region" description="Helical" evidence="7">
    <location>
        <begin position="151"/>
        <end position="169"/>
    </location>
</feature>
<evidence type="ECO:0000256" key="7">
    <source>
        <dbReference type="SAM" id="Phobius"/>
    </source>
</evidence>
<dbReference type="EMBL" id="CAJGYM010000013">
    <property type="protein sequence ID" value="CAD6189960.1"/>
    <property type="molecule type" value="Genomic_DNA"/>
</dbReference>
<dbReference type="PRINTS" id="PR01130">
    <property type="entry name" value="DERENTRNSPRT"/>
</dbReference>
<feature type="transmembrane region" description="Helical" evidence="7">
    <location>
        <begin position="347"/>
        <end position="367"/>
    </location>
</feature>